<feature type="non-terminal residue" evidence="1">
    <location>
        <position position="1"/>
    </location>
</feature>
<gene>
    <name evidence="1" type="ORF">BaRGS_00013083</name>
</gene>
<dbReference type="Gene3D" id="2.60.120.1000">
    <property type="match status" value="2"/>
</dbReference>
<dbReference type="AlphaFoldDB" id="A0ABD0L8P5"/>
<proteinExistence type="predicted"/>
<name>A0ABD0L8P5_9CAEN</name>
<comment type="caution">
    <text evidence="1">The sequence shown here is derived from an EMBL/GenBank/DDBJ whole genome shotgun (WGS) entry which is preliminary data.</text>
</comment>
<dbReference type="EMBL" id="JACVVK020000073">
    <property type="protein sequence ID" value="KAK7495636.1"/>
    <property type="molecule type" value="Genomic_DNA"/>
</dbReference>
<dbReference type="Proteomes" id="UP001519460">
    <property type="component" value="Unassembled WGS sequence"/>
</dbReference>
<organism evidence="1 2">
    <name type="scientific">Batillaria attramentaria</name>
    <dbReference type="NCBI Taxonomy" id="370345"/>
    <lineage>
        <taxon>Eukaryota</taxon>
        <taxon>Metazoa</taxon>
        <taxon>Spiralia</taxon>
        <taxon>Lophotrochozoa</taxon>
        <taxon>Mollusca</taxon>
        <taxon>Gastropoda</taxon>
        <taxon>Caenogastropoda</taxon>
        <taxon>Sorbeoconcha</taxon>
        <taxon>Cerithioidea</taxon>
        <taxon>Batillariidae</taxon>
        <taxon>Batillaria</taxon>
    </lineage>
</organism>
<accession>A0ABD0L8P5</accession>
<sequence length="541" mass="56989">VEIKSTLAIGESVEYLAPGDERKALIDGSIFCSQKIQYNCEGSTMTEAGVQVVSGGGSSILDMSSTGLGTGTCRCFDTDSCGDGAVCSCERDGGQGMDMDVIIDKSKLPIVSVTSTVDNNAFVVGPLECSQKQFGIQPNCEKYRHEGETESYAYLVDPDGPAGSDEPFLAECRIDDYQGKTVINNDNGDGVELDTGDSYSINYPNADDSQIGDLKERSTYCTQQVTLYCDTAAVDASRIELVAVGGSVTSLDTVLSTQNCQAGGGSMDVGMIVKNDDQDNAPIVSISNNGAGPARLDIGPLVCQEIFENCQDYQKFVNNEGVEGENRLAKGAQLTIDPDGFGAGEPFVVRCNWAETIINPPPDDPDHRPRLVLKTTNNKTDCWTINYTDDAGNGIGAGQMGALVDGGRNCRQELTIGCGNTGLGGKVTYKTCDGREMTNLVGDISGEATATCACGVTGVCQGGPQDQCNCESPSSMSAMLEDKSLIFEKEALPICEICLTIVGTETTGIGAGSGQKLSYNVGRLMCGKKGGKGSLRYFQCV</sequence>
<keyword evidence="2" id="KW-1185">Reference proteome</keyword>
<reference evidence="1 2" key="1">
    <citation type="journal article" date="2023" name="Sci. Data">
        <title>Genome assembly of the Korean intertidal mud-creeper Batillaria attramentaria.</title>
        <authorList>
            <person name="Patra A.K."/>
            <person name="Ho P.T."/>
            <person name="Jun S."/>
            <person name="Lee S.J."/>
            <person name="Kim Y."/>
            <person name="Won Y.J."/>
        </authorList>
    </citation>
    <scope>NUCLEOTIDE SEQUENCE [LARGE SCALE GENOMIC DNA]</scope>
    <source>
        <strain evidence="1">Wonlab-2016</strain>
    </source>
</reference>
<evidence type="ECO:0000313" key="1">
    <source>
        <dbReference type="EMBL" id="KAK7495636.1"/>
    </source>
</evidence>
<protein>
    <submittedName>
        <fullName evidence="1">Uncharacterized protein</fullName>
    </submittedName>
</protein>
<evidence type="ECO:0000313" key="2">
    <source>
        <dbReference type="Proteomes" id="UP001519460"/>
    </source>
</evidence>